<protein>
    <submittedName>
        <fullName evidence="1">Uncharacterized protein</fullName>
    </submittedName>
</protein>
<accession>A0A517ZQM3</accession>
<dbReference type="KEGG" id="sdyn:Mal52_32410"/>
<gene>
    <name evidence="1" type="ORF">Mal52_32410</name>
</gene>
<dbReference type="RefSeq" id="WP_145377059.1">
    <property type="nucleotide sequence ID" value="NZ_CP036276.1"/>
</dbReference>
<dbReference type="EMBL" id="CP036276">
    <property type="protein sequence ID" value="QDU44755.1"/>
    <property type="molecule type" value="Genomic_DNA"/>
</dbReference>
<dbReference type="Proteomes" id="UP000319383">
    <property type="component" value="Chromosome"/>
</dbReference>
<name>A0A517ZQM3_9PLAN</name>
<evidence type="ECO:0000313" key="1">
    <source>
        <dbReference type="EMBL" id="QDU44755.1"/>
    </source>
</evidence>
<organism evidence="1 2">
    <name type="scientific">Symmachiella dynata</name>
    <dbReference type="NCBI Taxonomy" id="2527995"/>
    <lineage>
        <taxon>Bacteria</taxon>
        <taxon>Pseudomonadati</taxon>
        <taxon>Planctomycetota</taxon>
        <taxon>Planctomycetia</taxon>
        <taxon>Planctomycetales</taxon>
        <taxon>Planctomycetaceae</taxon>
        <taxon>Symmachiella</taxon>
    </lineage>
</organism>
<sequence length="133" mass="15005">MMATLTIRDESTAGKTLGATHIELRESQVTVEEVIRSYVFQRVKDCNVQRAVAPPKPPLVVPSQDEVMLNGTQPAQSSSIDWRVEFDKTKEAFRNQQILVFINEEQFNSLDAVVRIEPSTDIKFLHLTMLMGG</sequence>
<dbReference type="AlphaFoldDB" id="A0A517ZQM3"/>
<proteinExistence type="predicted"/>
<keyword evidence="2" id="KW-1185">Reference proteome</keyword>
<reference evidence="1 2" key="1">
    <citation type="submission" date="2019-02" db="EMBL/GenBank/DDBJ databases">
        <title>Deep-cultivation of Planctomycetes and their phenomic and genomic characterization uncovers novel biology.</title>
        <authorList>
            <person name="Wiegand S."/>
            <person name="Jogler M."/>
            <person name="Boedeker C."/>
            <person name="Pinto D."/>
            <person name="Vollmers J."/>
            <person name="Rivas-Marin E."/>
            <person name="Kohn T."/>
            <person name="Peeters S.H."/>
            <person name="Heuer A."/>
            <person name="Rast P."/>
            <person name="Oberbeckmann S."/>
            <person name="Bunk B."/>
            <person name="Jeske O."/>
            <person name="Meyerdierks A."/>
            <person name="Storesund J.E."/>
            <person name="Kallscheuer N."/>
            <person name="Luecker S."/>
            <person name="Lage O.M."/>
            <person name="Pohl T."/>
            <person name="Merkel B.J."/>
            <person name="Hornburger P."/>
            <person name="Mueller R.-W."/>
            <person name="Bruemmer F."/>
            <person name="Labrenz M."/>
            <person name="Spormann A.M."/>
            <person name="Op den Camp H."/>
            <person name="Overmann J."/>
            <person name="Amann R."/>
            <person name="Jetten M.S.M."/>
            <person name="Mascher T."/>
            <person name="Medema M.H."/>
            <person name="Devos D.P."/>
            <person name="Kaster A.-K."/>
            <person name="Ovreas L."/>
            <person name="Rohde M."/>
            <person name="Galperin M.Y."/>
            <person name="Jogler C."/>
        </authorList>
    </citation>
    <scope>NUCLEOTIDE SEQUENCE [LARGE SCALE GENOMIC DNA]</scope>
    <source>
        <strain evidence="1 2">Mal52</strain>
    </source>
</reference>
<evidence type="ECO:0000313" key="2">
    <source>
        <dbReference type="Proteomes" id="UP000319383"/>
    </source>
</evidence>